<evidence type="ECO:0000256" key="2">
    <source>
        <dbReference type="ARBA" id="ARBA00010308"/>
    </source>
</evidence>
<evidence type="ECO:0000256" key="1">
    <source>
        <dbReference type="ARBA" id="ARBA00004123"/>
    </source>
</evidence>
<dbReference type="InParanoid" id="A0A0P0XDG8"/>
<gene>
    <name evidence="10" type="ordered locus">Os08g0248000</name>
    <name evidence="10" type="ORF">OSNPB_080248000</name>
</gene>
<dbReference type="AlphaFoldDB" id="A0A0P0XDG8"/>
<evidence type="ECO:0000313" key="10">
    <source>
        <dbReference type="EMBL" id="BAT04541.1"/>
    </source>
</evidence>
<dbReference type="GO" id="GO:0003677">
    <property type="term" value="F:DNA binding"/>
    <property type="evidence" value="ECO:0007669"/>
    <property type="project" value="UniProtKB-KW"/>
</dbReference>
<proteinExistence type="inferred from homology"/>
<evidence type="ECO:0000256" key="6">
    <source>
        <dbReference type="ARBA" id="ARBA00023163"/>
    </source>
</evidence>
<name>A0A0P0XDG8_ORYSJ</name>
<reference evidence="11" key="1">
    <citation type="journal article" date="2005" name="Nature">
        <title>The map-based sequence of the rice genome.</title>
        <authorList>
            <consortium name="International rice genome sequencing project (IRGSP)"/>
            <person name="Matsumoto T."/>
            <person name="Wu J."/>
            <person name="Kanamori H."/>
            <person name="Katayose Y."/>
            <person name="Fujisawa M."/>
            <person name="Namiki N."/>
            <person name="Mizuno H."/>
            <person name="Yamamoto K."/>
            <person name="Antonio B.A."/>
            <person name="Baba T."/>
            <person name="Sakata K."/>
            <person name="Nagamura Y."/>
            <person name="Aoki H."/>
            <person name="Arikawa K."/>
            <person name="Arita K."/>
            <person name="Bito T."/>
            <person name="Chiden Y."/>
            <person name="Fujitsuka N."/>
            <person name="Fukunaka R."/>
            <person name="Hamada M."/>
            <person name="Harada C."/>
            <person name="Hayashi A."/>
            <person name="Hijishita S."/>
            <person name="Honda M."/>
            <person name="Hosokawa S."/>
            <person name="Ichikawa Y."/>
            <person name="Idonuma A."/>
            <person name="Iijima M."/>
            <person name="Ikeda M."/>
            <person name="Ikeno M."/>
            <person name="Ito K."/>
            <person name="Ito S."/>
            <person name="Ito T."/>
            <person name="Ito Y."/>
            <person name="Ito Y."/>
            <person name="Iwabuchi A."/>
            <person name="Kamiya K."/>
            <person name="Karasawa W."/>
            <person name="Kurita K."/>
            <person name="Katagiri S."/>
            <person name="Kikuta A."/>
            <person name="Kobayashi H."/>
            <person name="Kobayashi N."/>
            <person name="Machita K."/>
            <person name="Maehara T."/>
            <person name="Masukawa M."/>
            <person name="Mizubayashi T."/>
            <person name="Mukai Y."/>
            <person name="Nagasaki H."/>
            <person name="Nagata Y."/>
            <person name="Naito S."/>
            <person name="Nakashima M."/>
            <person name="Nakama Y."/>
            <person name="Nakamichi Y."/>
            <person name="Nakamura M."/>
            <person name="Meguro A."/>
            <person name="Negishi M."/>
            <person name="Ohta I."/>
            <person name="Ohta T."/>
            <person name="Okamoto M."/>
            <person name="Ono N."/>
            <person name="Saji S."/>
            <person name="Sakaguchi M."/>
            <person name="Sakai K."/>
            <person name="Shibata M."/>
            <person name="Shimokawa T."/>
            <person name="Song J."/>
            <person name="Takazaki Y."/>
            <person name="Terasawa K."/>
            <person name="Tsugane M."/>
            <person name="Tsuji K."/>
            <person name="Ueda S."/>
            <person name="Waki K."/>
            <person name="Yamagata H."/>
            <person name="Yamamoto M."/>
            <person name="Yamamoto S."/>
            <person name="Yamane H."/>
            <person name="Yoshiki S."/>
            <person name="Yoshihara R."/>
            <person name="Yukawa K."/>
            <person name="Zhong H."/>
            <person name="Yano M."/>
            <person name="Yuan Q."/>
            <person name="Ouyang S."/>
            <person name="Liu J."/>
            <person name="Jones K.M."/>
            <person name="Gansberger K."/>
            <person name="Moffat K."/>
            <person name="Hill J."/>
            <person name="Bera J."/>
            <person name="Fadrosh D."/>
            <person name="Jin S."/>
            <person name="Johri S."/>
            <person name="Kim M."/>
            <person name="Overton L."/>
            <person name="Reardon M."/>
            <person name="Tsitrin T."/>
            <person name="Vuong H."/>
            <person name="Weaver B."/>
            <person name="Ciecko A."/>
            <person name="Tallon L."/>
            <person name="Jackson J."/>
            <person name="Pai G."/>
            <person name="Aken S.V."/>
            <person name="Utterback T."/>
            <person name="Reidmuller S."/>
            <person name="Feldblyum T."/>
            <person name="Hsiao J."/>
            <person name="Zismann V."/>
            <person name="Iobst S."/>
            <person name="de Vazeille A.R."/>
            <person name="Buell C.R."/>
            <person name="Ying K."/>
            <person name="Li Y."/>
            <person name="Lu T."/>
            <person name="Huang Y."/>
            <person name="Zhao Q."/>
            <person name="Feng Q."/>
            <person name="Zhang L."/>
            <person name="Zhu J."/>
            <person name="Weng Q."/>
            <person name="Mu J."/>
            <person name="Lu Y."/>
            <person name="Fan D."/>
            <person name="Liu Y."/>
            <person name="Guan J."/>
            <person name="Zhang Y."/>
            <person name="Yu S."/>
            <person name="Liu X."/>
            <person name="Zhang Y."/>
            <person name="Hong G."/>
            <person name="Han B."/>
            <person name="Choisne N."/>
            <person name="Demange N."/>
            <person name="Orjeda G."/>
            <person name="Samain S."/>
            <person name="Cattolico L."/>
            <person name="Pelletier E."/>
            <person name="Couloux A."/>
            <person name="Segurens B."/>
            <person name="Wincker P."/>
            <person name="D'Hont A."/>
            <person name="Scarpelli C."/>
            <person name="Weissenbach J."/>
            <person name="Salanoubat M."/>
            <person name="Quetier F."/>
            <person name="Yu Y."/>
            <person name="Kim H.R."/>
            <person name="Rambo T."/>
            <person name="Currie J."/>
            <person name="Collura K."/>
            <person name="Luo M."/>
            <person name="Yang T."/>
            <person name="Ammiraju J.S.S."/>
            <person name="Engler F."/>
            <person name="Soderlund C."/>
            <person name="Wing R.A."/>
            <person name="Palmer L.E."/>
            <person name="de la Bastide M."/>
            <person name="Spiegel L."/>
            <person name="Nascimento L."/>
            <person name="Zutavern T."/>
            <person name="O'Shaughnessy A."/>
            <person name="Dike S."/>
            <person name="Dedhia N."/>
            <person name="Preston R."/>
            <person name="Balija V."/>
            <person name="McCombie W.R."/>
            <person name="Chow T."/>
            <person name="Chen H."/>
            <person name="Chung M."/>
            <person name="Chen C."/>
            <person name="Shaw J."/>
            <person name="Wu H."/>
            <person name="Hsiao K."/>
            <person name="Chao Y."/>
            <person name="Chu M."/>
            <person name="Cheng C."/>
            <person name="Hour A."/>
            <person name="Lee P."/>
            <person name="Lin S."/>
            <person name="Lin Y."/>
            <person name="Liou J."/>
            <person name="Liu S."/>
            <person name="Hsing Y."/>
            <person name="Raghuvanshi S."/>
            <person name="Mohanty A."/>
            <person name="Bharti A.K."/>
            <person name="Gaur A."/>
            <person name="Gupta V."/>
            <person name="Kumar D."/>
            <person name="Ravi V."/>
            <person name="Vij S."/>
            <person name="Kapur A."/>
            <person name="Khurana P."/>
            <person name="Khurana P."/>
            <person name="Khurana J.P."/>
            <person name="Tyagi A.K."/>
            <person name="Gaikwad K."/>
            <person name="Singh A."/>
            <person name="Dalal V."/>
            <person name="Srivastava S."/>
            <person name="Dixit A."/>
            <person name="Pal A.K."/>
            <person name="Ghazi I.A."/>
            <person name="Yadav M."/>
            <person name="Pandit A."/>
            <person name="Bhargava A."/>
            <person name="Sureshbabu K."/>
            <person name="Batra K."/>
            <person name="Sharma T.R."/>
            <person name="Mohapatra T."/>
            <person name="Singh N.K."/>
            <person name="Messing J."/>
            <person name="Nelson A.B."/>
            <person name="Fuks G."/>
            <person name="Kavchok S."/>
            <person name="Keizer G."/>
            <person name="Linton E."/>
            <person name="Llaca V."/>
            <person name="Song R."/>
            <person name="Tanyolac B."/>
            <person name="Young S."/>
            <person name="Ho-Il K."/>
            <person name="Hahn J.H."/>
            <person name="Sangsakoo G."/>
            <person name="Vanavichit A."/>
            <person name="de Mattos Luiz.A.T."/>
            <person name="Zimmer P.D."/>
            <person name="Malone G."/>
            <person name="Dellagostin O."/>
            <person name="de Oliveira A.C."/>
            <person name="Bevan M."/>
            <person name="Bancroft I."/>
            <person name="Minx P."/>
            <person name="Cordum H."/>
            <person name="Wilson R."/>
            <person name="Cheng Z."/>
            <person name="Jin W."/>
            <person name="Jiang J."/>
            <person name="Leong S.A."/>
            <person name="Iwama H."/>
            <person name="Gojobori T."/>
            <person name="Itoh T."/>
            <person name="Niimura Y."/>
            <person name="Fujii Y."/>
            <person name="Habara T."/>
            <person name="Sakai H."/>
            <person name="Sato Y."/>
            <person name="Wilson G."/>
            <person name="Kumar K."/>
            <person name="McCouch S."/>
            <person name="Juretic N."/>
            <person name="Hoen D."/>
            <person name="Wright S."/>
            <person name="Bruskiewich R."/>
            <person name="Bureau T."/>
            <person name="Miyao A."/>
            <person name="Hirochika H."/>
            <person name="Nishikawa T."/>
            <person name="Kadowaki K."/>
            <person name="Sugiura M."/>
            <person name="Burr B."/>
            <person name="Sasaki T."/>
        </authorList>
    </citation>
    <scope>NUCLEOTIDE SEQUENCE [LARGE SCALE GENOMIC DNA]</scope>
    <source>
        <strain evidence="11">cv. Nipponbare</strain>
    </source>
</reference>
<organism evidence="10 11">
    <name type="scientific">Oryza sativa subsp. japonica</name>
    <name type="common">Rice</name>
    <dbReference type="NCBI Taxonomy" id="39947"/>
    <lineage>
        <taxon>Eukaryota</taxon>
        <taxon>Viridiplantae</taxon>
        <taxon>Streptophyta</taxon>
        <taxon>Embryophyta</taxon>
        <taxon>Tracheophyta</taxon>
        <taxon>Spermatophyta</taxon>
        <taxon>Magnoliopsida</taxon>
        <taxon>Liliopsida</taxon>
        <taxon>Poales</taxon>
        <taxon>Poaceae</taxon>
        <taxon>BOP clade</taxon>
        <taxon>Oryzoideae</taxon>
        <taxon>Oryzeae</taxon>
        <taxon>Oryzinae</taxon>
        <taxon>Oryza</taxon>
        <taxon>Oryza sativa</taxon>
    </lineage>
</organism>
<keyword evidence="3" id="KW-0217">Developmental protein</keyword>
<accession>A0A0P0XDG8</accession>
<dbReference type="InterPro" id="IPR006936">
    <property type="entry name" value="ALOG_dom"/>
</dbReference>
<dbReference type="Proteomes" id="UP000059680">
    <property type="component" value="Chromosome 8"/>
</dbReference>
<dbReference type="GO" id="GO:0005634">
    <property type="term" value="C:nucleus"/>
    <property type="evidence" value="ECO:0000318"/>
    <property type="project" value="GO_Central"/>
</dbReference>
<dbReference type="PANTHER" id="PTHR31165">
    <property type="entry name" value="PROTEIN G1-LIKE2"/>
    <property type="match status" value="1"/>
</dbReference>
<feature type="compositionally biased region" description="Low complexity" evidence="8">
    <location>
        <begin position="100"/>
        <end position="117"/>
    </location>
</feature>
<reference evidence="10 11" key="3">
    <citation type="journal article" date="2013" name="Rice">
        <title>Improvement of the Oryza sativa Nipponbare reference genome using next generation sequence and optical map data.</title>
        <authorList>
            <person name="Kawahara Y."/>
            <person name="de la Bastide M."/>
            <person name="Hamilton J.P."/>
            <person name="Kanamori H."/>
            <person name="McCombie W.R."/>
            <person name="Ouyang S."/>
            <person name="Schwartz D.C."/>
            <person name="Tanaka T."/>
            <person name="Wu J."/>
            <person name="Zhou S."/>
            <person name="Childs K.L."/>
            <person name="Davidson R.M."/>
            <person name="Lin H."/>
            <person name="Quesada-Ocampo L."/>
            <person name="Vaillancourt B."/>
            <person name="Sakai H."/>
            <person name="Lee S.S."/>
            <person name="Kim J."/>
            <person name="Numa H."/>
            <person name="Itoh T."/>
            <person name="Buell C.R."/>
            <person name="Matsumoto T."/>
        </authorList>
    </citation>
    <scope>NUCLEOTIDE SEQUENCE [LARGE SCALE GENOMIC DNA]</scope>
    <source>
        <strain evidence="11">cv. Nipponbare</strain>
    </source>
</reference>
<evidence type="ECO:0000313" key="11">
    <source>
        <dbReference type="Proteomes" id="UP000059680"/>
    </source>
</evidence>
<dbReference type="PANTHER" id="PTHR31165:SF121">
    <property type="entry name" value="PROTEIN G1-LIKE2"/>
    <property type="match status" value="1"/>
</dbReference>
<dbReference type="InterPro" id="IPR040222">
    <property type="entry name" value="ALOG"/>
</dbReference>
<keyword evidence="5" id="KW-0238">DNA-binding</keyword>
<feature type="region of interest" description="Disordered" evidence="8">
    <location>
        <begin position="92"/>
        <end position="157"/>
    </location>
</feature>
<dbReference type="GO" id="GO:0009299">
    <property type="term" value="P:mRNA transcription"/>
    <property type="evidence" value="ECO:0000318"/>
    <property type="project" value="GO_Central"/>
</dbReference>
<feature type="region of interest" description="Disordered" evidence="8">
    <location>
        <begin position="1"/>
        <end position="25"/>
    </location>
</feature>
<keyword evidence="4" id="KW-0805">Transcription regulation</keyword>
<sequence>MARTVAGGVERGGGGGGRARGRRSHPSLPVPCPCLLRQAWGSLNALVGRFRAAFEEHGGQPEANPFGARAVRLYLHEVYDCQAKARGIAYEKKRWKRPPTSSSHSQAAAAATSSASQPLARCRHRRCRRDQPTWELVSPSPSPWGARHSRQPPAAAAPIARSLAASCHALARRRCRSAGRVLVHRRRRPTPLRWPPFSPSPP</sequence>
<protein>
    <submittedName>
        <fullName evidence="10">Os08g0248000 protein</fullName>
    </submittedName>
</protein>
<dbReference type="OMA" id="RCRRDQP"/>
<keyword evidence="6" id="KW-0804">Transcription</keyword>
<dbReference type="Pfam" id="PF04852">
    <property type="entry name" value="ALOG_dom"/>
    <property type="match status" value="1"/>
</dbReference>
<keyword evidence="11" id="KW-1185">Reference proteome</keyword>
<evidence type="ECO:0000256" key="4">
    <source>
        <dbReference type="ARBA" id="ARBA00023015"/>
    </source>
</evidence>
<feature type="compositionally biased region" description="Gly residues" evidence="8">
    <location>
        <begin position="9"/>
        <end position="18"/>
    </location>
</feature>
<reference evidence="10 11" key="2">
    <citation type="journal article" date="2013" name="Plant Cell Physiol.">
        <title>Rice Annotation Project Database (RAP-DB): an integrative and interactive database for rice genomics.</title>
        <authorList>
            <person name="Sakai H."/>
            <person name="Lee S.S."/>
            <person name="Tanaka T."/>
            <person name="Numa H."/>
            <person name="Kim J."/>
            <person name="Kawahara Y."/>
            <person name="Wakimoto H."/>
            <person name="Yang C.C."/>
            <person name="Iwamoto M."/>
            <person name="Abe T."/>
            <person name="Yamada Y."/>
            <person name="Muto A."/>
            <person name="Inokuchi H."/>
            <person name="Ikemura T."/>
            <person name="Matsumoto T."/>
            <person name="Sasaki T."/>
            <person name="Itoh T."/>
        </authorList>
    </citation>
    <scope>NUCLEOTIDE SEQUENCE [LARGE SCALE GENOMIC DNA]</scope>
    <source>
        <strain evidence="11">cv. Nipponbare</strain>
    </source>
</reference>
<comment type="subcellular location">
    <subcellularLocation>
        <location evidence="1">Nucleus</location>
    </subcellularLocation>
</comment>
<dbReference type="GO" id="GO:0009416">
    <property type="term" value="P:response to light stimulus"/>
    <property type="evidence" value="ECO:0000318"/>
    <property type="project" value="GO_Central"/>
</dbReference>
<dbReference type="Gramene" id="Os08t0248000-00">
    <property type="protein sequence ID" value="Os08t0248000-00"/>
    <property type="gene ID" value="Os08g0248000"/>
</dbReference>
<feature type="domain" description="ALOG" evidence="9">
    <location>
        <begin position="1"/>
        <end position="94"/>
    </location>
</feature>
<keyword evidence="7" id="KW-0539">Nucleus</keyword>
<dbReference type="PaxDb" id="39947-A0A0P0XDG8"/>
<comment type="similarity">
    <text evidence="2">Belongs to the plant homeotic and developmental regulators ALOG protein family.</text>
</comment>
<dbReference type="EMBL" id="AP014964">
    <property type="protein sequence ID" value="BAT04541.1"/>
    <property type="molecule type" value="Genomic_DNA"/>
</dbReference>
<evidence type="ECO:0000256" key="7">
    <source>
        <dbReference type="ARBA" id="ARBA00023242"/>
    </source>
</evidence>
<evidence type="ECO:0000256" key="3">
    <source>
        <dbReference type="ARBA" id="ARBA00022473"/>
    </source>
</evidence>
<evidence type="ECO:0000256" key="8">
    <source>
        <dbReference type="SAM" id="MobiDB-lite"/>
    </source>
</evidence>
<evidence type="ECO:0000256" key="5">
    <source>
        <dbReference type="ARBA" id="ARBA00023125"/>
    </source>
</evidence>
<evidence type="ECO:0000259" key="9">
    <source>
        <dbReference type="PROSITE" id="PS51697"/>
    </source>
</evidence>
<dbReference type="PROSITE" id="PS51697">
    <property type="entry name" value="ALOG"/>
    <property type="match status" value="1"/>
</dbReference>